<accession>A0A1B6CSN5</accession>
<evidence type="ECO:0000256" key="1">
    <source>
        <dbReference type="SAM" id="SignalP"/>
    </source>
</evidence>
<evidence type="ECO:0000313" key="2">
    <source>
        <dbReference type="EMBL" id="JAS16559.1"/>
    </source>
</evidence>
<feature type="chain" id="PRO_5008580748" evidence="1">
    <location>
        <begin position="27"/>
        <end position="183"/>
    </location>
</feature>
<gene>
    <name evidence="2" type="ORF">g.44545</name>
</gene>
<name>A0A1B6CSN5_9HEMI</name>
<protein>
    <submittedName>
        <fullName evidence="2">Uncharacterized protein</fullName>
    </submittedName>
</protein>
<dbReference type="AlphaFoldDB" id="A0A1B6CSN5"/>
<proteinExistence type="predicted"/>
<dbReference type="EMBL" id="GEDC01020739">
    <property type="protein sequence ID" value="JAS16559.1"/>
    <property type="molecule type" value="Transcribed_RNA"/>
</dbReference>
<reference evidence="2" key="1">
    <citation type="submission" date="2015-12" db="EMBL/GenBank/DDBJ databases">
        <title>De novo transcriptome assembly of four potential Pierce s Disease insect vectors from Arizona vineyards.</title>
        <authorList>
            <person name="Tassone E.E."/>
        </authorList>
    </citation>
    <scope>NUCLEOTIDE SEQUENCE</scope>
</reference>
<feature type="non-terminal residue" evidence="2">
    <location>
        <position position="183"/>
    </location>
</feature>
<sequence length="183" mass="20395">SYSVKMYSTFAILFLVSVALLQGANAAGYSSPKTEEAADYFLNLYNDYLSSWDKKLESIVAETRASNYLNKLDATIAGAQKLNKQNCISVKPEDFAKGKDALKAAVNKCDQSITKDKEDQMKSYLSDVMQKIKDIDEEYEAKVNNCYNDVACVKNLDAYIEDKLSTLKDTAVATITRLTNLAY</sequence>
<keyword evidence="1" id="KW-0732">Signal</keyword>
<feature type="non-terminal residue" evidence="2">
    <location>
        <position position="1"/>
    </location>
</feature>
<organism evidence="2">
    <name type="scientific">Clastoptera arizonana</name>
    <name type="common">Arizona spittle bug</name>
    <dbReference type="NCBI Taxonomy" id="38151"/>
    <lineage>
        <taxon>Eukaryota</taxon>
        <taxon>Metazoa</taxon>
        <taxon>Ecdysozoa</taxon>
        <taxon>Arthropoda</taxon>
        <taxon>Hexapoda</taxon>
        <taxon>Insecta</taxon>
        <taxon>Pterygota</taxon>
        <taxon>Neoptera</taxon>
        <taxon>Paraneoptera</taxon>
        <taxon>Hemiptera</taxon>
        <taxon>Auchenorrhyncha</taxon>
        <taxon>Cercopoidea</taxon>
        <taxon>Clastopteridae</taxon>
        <taxon>Clastoptera</taxon>
    </lineage>
</organism>
<feature type="signal peptide" evidence="1">
    <location>
        <begin position="1"/>
        <end position="26"/>
    </location>
</feature>